<comment type="caution">
    <text evidence="9">The sequence shown here is derived from an EMBL/GenBank/DDBJ whole genome shotgun (WGS) entry which is preliminary data.</text>
</comment>
<evidence type="ECO:0000256" key="1">
    <source>
        <dbReference type="ARBA" id="ARBA00004370"/>
    </source>
</evidence>
<organism evidence="9 10">
    <name type="scientific">Hoyosella rhizosphaerae</name>
    <dbReference type="NCBI Taxonomy" id="1755582"/>
    <lineage>
        <taxon>Bacteria</taxon>
        <taxon>Bacillati</taxon>
        <taxon>Actinomycetota</taxon>
        <taxon>Actinomycetes</taxon>
        <taxon>Mycobacteriales</taxon>
        <taxon>Hoyosellaceae</taxon>
        <taxon>Hoyosella</taxon>
    </lineage>
</organism>
<sequence length="217" mass="23167">MRRILALVAIVGLICGIGAAAYFSPLFSVRNIEVRTGDSVPSETVHPLVGVAEGTPLLQVDTYAVASRIAELPKAAEVRVTRALPSTLRIEVVERVPAVFYDEPSGAHLMDPSGVTYAIEPPPPGIPRLVVESPGERDEATIAALKVMEVLAPSLRSQLAEVHAPSSVDVRLVLEDGRTVLWGDGAEAQRKARIAEALLTQPGEVFDVSSPRLPTIR</sequence>
<dbReference type="AlphaFoldDB" id="A0A916XHJ8"/>
<evidence type="ECO:0000313" key="10">
    <source>
        <dbReference type="Proteomes" id="UP000641514"/>
    </source>
</evidence>
<dbReference type="Gene3D" id="3.10.20.310">
    <property type="entry name" value="membrane protein fhac"/>
    <property type="match status" value="1"/>
</dbReference>
<keyword evidence="5" id="KW-1133">Transmembrane helix</keyword>
<keyword evidence="3" id="KW-0132">Cell division</keyword>
<gene>
    <name evidence="9" type="ORF">GCM10011410_24780</name>
</gene>
<keyword evidence="7" id="KW-0131">Cell cycle</keyword>
<comment type="subcellular location">
    <subcellularLocation>
        <location evidence="1">Membrane</location>
    </subcellularLocation>
</comment>
<evidence type="ECO:0000256" key="2">
    <source>
        <dbReference type="ARBA" id="ARBA00022475"/>
    </source>
</evidence>
<name>A0A916XHJ8_9ACTN</name>
<evidence type="ECO:0000313" key="9">
    <source>
        <dbReference type="EMBL" id="GGC70945.1"/>
    </source>
</evidence>
<dbReference type="PROSITE" id="PS51779">
    <property type="entry name" value="POTRA"/>
    <property type="match status" value="1"/>
</dbReference>
<evidence type="ECO:0000259" key="8">
    <source>
        <dbReference type="PROSITE" id="PS51779"/>
    </source>
</evidence>
<dbReference type="Proteomes" id="UP000641514">
    <property type="component" value="Unassembled WGS sequence"/>
</dbReference>
<dbReference type="PANTHER" id="PTHR37820:SF1">
    <property type="entry name" value="CELL DIVISION PROTEIN FTSQ"/>
    <property type="match status" value="1"/>
</dbReference>
<keyword evidence="6" id="KW-0472">Membrane</keyword>
<dbReference type="GO" id="GO:0051301">
    <property type="term" value="P:cell division"/>
    <property type="evidence" value="ECO:0007669"/>
    <property type="project" value="UniProtKB-KW"/>
</dbReference>
<protein>
    <recommendedName>
        <fullName evidence="8">POTRA domain-containing protein</fullName>
    </recommendedName>
</protein>
<reference evidence="9" key="2">
    <citation type="submission" date="2020-09" db="EMBL/GenBank/DDBJ databases">
        <authorList>
            <person name="Sun Q."/>
            <person name="Zhou Y."/>
        </authorList>
    </citation>
    <scope>NUCLEOTIDE SEQUENCE</scope>
    <source>
        <strain evidence="9">CGMCC 1.15478</strain>
    </source>
</reference>
<evidence type="ECO:0000256" key="7">
    <source>
        <dbReference type="ARBA" id="ARBA00023306"/>
    </source>
</evidence>
<dbReference type="InterPro" id="IPR034746">
    <property type="entry name" value="POTRA"/>
</dbReference>
<dbReference type="Pfam" id="PF03799">
    <property type="entry name" value="FtsQ_DivIB_C"/>
    <property type="match status" value="1"/>
</dbReference>
<dbReference type="PANTHER" id="PTHR37820">
    <property type="entry name" value="CELL DIVISION PROTEIN DIVIB"/>
    <property type="match status" value="1"/>
</dbReference>
<dbReference type="GO" id="GO:0005886">
    <property type="term" value="C:plasma membrane"/>
    <property type="evidence" value="ECO:0007669"/>
    <property type="project" value="TreeGrafter"/>
</dbReference>
<dbReference type="Pfam" id="PF08478">
    <property type="entry name" value="POTRA_1"/>
    <property type="match status" value="1"/>
</dbReference>
<evidence type="ECO:0000256" key="4">
    <source>
        <dbReference type="ARBA" id="ARBA00022692"/>
    </source>
</evidence>
<evidence type="ECO:0000256" key="6">
    <source>
        <dbReference type="ARBA" id="ARBA00023136"/>
    </source>
</evidence>
<dbReference type="InterPro" id="IPR005548">
    <property type="entry name" value="Cell_div_FtsQ/DivIB_C"/>
</dbReference>
<dbReference type="InterPro" id="IPR013685">
    <property type="entry name" value="POTRA_FtsQ_type"/>
</dbReference>
<dbReference type="RefSeq" id="WP_229675982.1">
    <property type="nucleotide sequence ID" value="NZ_BMJH01000003.1"/>
</dbReference>
<feature type="domain" description="POTRA" evidence="8">
    <location>
        <begin position="27"/>
        <end position="95"/>
    </location>
</feature>
<proteinExistence type="predicted"/>
<evidence type="ECO:0000256" key="3">
    <source>
        <dbReference type="ARBA" id="ARBA00022618"/>
    </source>
</evidence>
<dbReference type="InterPro" id="IPR050487">
    <property type="entry name" value="FtsQ_DivIB"/>
</dbReference>
<evidence type="ECO:0000256" key="5">
    <source>
        <dbReference type="ARBA" id="ARBA00022989"/>
    </source>
</evidence>
<accession>A0A916XHJ8</accession>
<keyword evidence="10" id="KW-1185">Reference proteome</keyword>
<dbReference type="EMBL" id="BMJH01000003">
    <property type="protein sequence ID" value="GGC70945.1"/>
    <property type="molecule type" value="Genomic_DNA"/>
</dbReference>
<keyword evidence="2" id="KW-1003">Cell membrane</keyword>
<reference evidence="9" key="1">
    <citation type="journal article" date="2014" name="Int. J. Syst. Evol. Microbiol.">
        <title>Complete genome sequence of Corynebacterium casei LMG S-19264T (=DSM 44701T), isolated from a smear-ripened cheese.</title>
        <authorList>
            <consortium name="US DOE Joint Genome Institute (JGI-PGF)"/>
            <person name="Walter F."/>
            <person name="Albersmeier A."/>
            <person name="Kalinowski J."/>
            <person name="Ruckert C."/>
        </authorList>
    </citation>
    <scope>NUCLEOTIDE SEQUENCE</scope>
    <source>
        <strain evidence="9">CGMCC 1.15478</strain>
    </source>
</reference>
<keyword evidence="4" id="KW-0812">Transmembrane</keyword>